<dbReference type="InterPro" id="IPR036010">
    <property type="entry name" value="2Fe-2S_ferredoxin-like_sf"/>
</dbReference>
<name>A0A1H9FSS2_9GAMM</name>
<dbReference type="PROSITE" id="PS51384">
    <property type="entry name" value="FAD_FR"/>
    <property type="match status" value="1"/>
</dbReference>
<dbReference type="OrthoDB" id="9806195at2"/>
<evidence type="ECO:0000259" key="2">
    <source>
        <dbReference type="PROSITE" id="PS51085"/>
    </source>
</evidence>
<dbReference type="Gene3D" id="3.10.20.30">
    <property type="match status" value="1"/>
</dbReference>
<dbReference type="InterPro" id="IPR001041">
    <property type="entry name" value="2Fe-2S_ferredoxin-type"/>
</dbReference>
<dbReference type="PRINTS" id="PR00410">
    <property type="entry name" value="PHEHYDRXLASE"/>
</dbReference>
<gene>
    <name evidence="4" type="ORF">SAMN04488038_10686</name>
</gene>
<dbReference type="STRING" id="489703.SAMN04488038_10686"/>
<keyword evidence="5" id="KW-1185">Reference proteome</keyword>
<accession>A0A1H9FSS2</accession>
<dbReference type="Pfam" id="PF00111">
    <property type="entry name" value="Fer2"/>
    <property type="match status" value="1"/>
</dbReference>
<dbReference type="InterPro" id="IPR017938">
    <property type="entry name" value="Riboflavin_synthase-like_b-brl"/>
</dbReference>
<dbReference type="GO" id="GO:0051536">
    <property type="term" value="F:iron-sulfur cluster binding"/>
    <property type="evidence" value="ECO:0007669"/>
    <property type="project" value="InterPro"/>
</dbReference>
<dbReference type="InterPro" id="IPR050415">
    <property type="entry name" value="MRET"/>
</dbReference>
<dbReference type="PROSITE" id="PS51085">
    <property type="entry name" value="2FE2S_FER_2"/>
    <property type="match status" value="1"/>
</dbReference>
<dbReference type="InterPro" id="IPR001709">
    <property type="entry name" value="Flavoprot_Pyr_Nucl_cyt_Rdtase"/>
</dbReference>
<evidence type="ECO:0000256" key="1">
    <source>
        <dbReference type="ARBA" id="ARBA00034078"/>
    </source>
</evidence>
<protein>
    <submittedName>
        <fullName evidence="4">NAD(P)H-flavin reductase</fullName>
    </submittedName>
</protein>
<dbReference type="Pfam" id="PF00175">
    <property type="entry name" value="NAD_binding_1"/>
    <property type="match status" value="1"/>
</dbReference>
<evidence type="ECO:0000313" key="4">
    <source>
        <dbReference type="EMBL" id="SEQ40980.1"/>
    </source>
</evidence>
<organism evidence="4 5">
    <name type="scientific">Solimonas aquatica</name>
    <dbReference type="NCBI Taxonomy" id="489703"/>
    <lineage>
        <taxon>Bacteria</taxon>
        <taxon>Pseudomonadati</taxon>
        <taxon>Pseudomonadota</taxon>
        <taxon>Gammaproteobacteria</taxon>
        <taxon>Nevskiales</taxon>
        <taxon>Nevskiaceae</taxon>
        <taxon>Solimonas</taxon>
    </lineage>
</organism>
<evidence type="ECO:0000313" key="5">
    <source>
        <dbReference type="Proteomes" id="UP000199233"/>
    </source>
</evidence>
<sequence length="360" mass="39165">MLSRLFRRSPVDTTMRIEPAGQMLKVNAKATLLQAALDQGVAFPHHCRAGGCGKCKCRLLSGKVREMTDKSYVLSAEELRRNFILACQSVPLTDVSVEVELAAGHGPRHALVHTSGEITAIEHLTDDIVHVQARLKDAAQYSAGQYAEICVPGVIVNGVRETRSYSFASAPGADPDHHRVSFFIRRVPGGAFTDWLFTEAKVGTVLEGHGPYGDFWLRDGLAPLLFIAGGSGLAPVLAVLEQALLDGVSRDVTLFFGARTQRDLYALDRIESLKARWKGAFAFEPVLSALDTDAGWTGRRGFIAEHLGAVLGERLAAHQAYLCGPPPMIDSCIRMLRDAGVGDEAIFFDKFLDRSHVLEA</sequence>
<dbReference type="PANTHER" id="PTHR47354">
    <property type="entry name" value="NADH OXIDOREDUCTASE HCR"/>
    <property type="match status" value="1"/>
</dbReference>
<dbReference type="PANTHER" id="PTHR47354:SF5">
    <property type="entry name" value="PROTEIN RFBI"/>
    <property type="match status" value="1"/>
</dbReference>
<dbReference type="AlphaFoldDB" id="A0A1H9FSS2"/>
<dbReference type="Proteomes" id="UP000199233">
    <property type="component" value="Unassembled WGS sequence"/>
</dbReference>
<dbReference type="GO" id="GO:0016491">
    <property type="term" value="F:oxidoreductase activity"/>
    <property type="evidence" value="ECO:0007669"/>
    <property type="project" value="InterPro"/>
</dbReference>
<dbReference type="RefSeq" id="WP_093284801.1">
    <property type="nucleotide sequence ID" value="NZ_FOFS01000006.1"/>
</dbReference>
<dbReference type="SUPFAM" id="SSF54292">
    <property type="entry name" value="2Fe-2S ferredoxin-like"/>
    <property type="match status" value="1"/>
</dbReference>
<dbReference type="Gene3D" id="2.40.30.10">
    <property type="entry name" value="Translation factors"/>
    <property type="match status" value="1"/>
</dbReference>
<feature type="domain" description="FAD-binding FR-type" evidence="3">
    <location>
        <begin position="111"/>
        <end position="218"/>
    </location>
</feature>
<dbReference type="SUPFAM" id="SSF52343">
    <property type="entry name" value="Ferredoxin reductase-like, C-terminal NADP-linked domain"/>
    <property type="match status" value="1"/>
</dbReference>
<comment type="cofactor">
    <cofactor evidence="1">
        <name>[2Fe-2S] cluster</name>
        <dbReference type="ChEBI" id="CHEBI:190135"/>
    </cofactor>
</comment>
<evidence type="ECO:0000259" key="3">
    <source>
        <dbReference type="PROSITE" id="PS51384"/>
    </source>
</evidence>
<dbReference type="InterPro" id="IPR039261">
    <property type="entry name" value="FNR_nucleotide-bd"/>
</dbReference>
<dbReference type="CDD" id="cd00207">
    <property type="entry name" value="fer2"/>
    <property type="match status" value="1"/>
</dbReference>
<dbReference type="EMBL" id="FOFS01000006">
    <property type="protein sequence ID" value="SEQ40980.1"/>
    <property type="molecule type" value="Genomic_DNA"/>
</dbReference>
<dbReference type="InterPro" id="IPR001433">
    <property type="entry name" value="OxRdtase_FAD/NAD-bd"/>
</dbReference>
<dbReference type="InterPro" id="IPR008333">
    <property type="entry name" value="Cbr1-like_FAD-bd_dom"/>
</dbReference>
<reference evidence="4 5" key="1">
    <citation type="submission" date="2016-10" db="EMBL/GenBank/DDBJ databases">
        <authorList>
            <person name="de Groot N.N."/>
        </authorList>
    </citation>
    <scope>NUCLEOTIDE SEQUENCE [LARGE SCALE GENOMIC DNA]</scope>
    <source>
        <strain evidence="4 5">DSM 25927</strain>
    </source>
</reference>
<dbReference type="Gene3D" id="3.40.50.80">
    <property type="entry name" value="Nucleotide-binding domain of ferredoxin-NADP reductase (FNR) module"/>
    <property type="match status" value="1"/>
</dbReference>
<proteinExistence type="predicted"/>
<dbReference type="InterPro" id="IPR017927">
    <property type="entry name" value="FAD-bd_FR_type"/>
</dbReference>
<dbReference type="SUPFAM" id="SSF63380">
    <property type="entry name" value="Riboflavin synthase domain-like"/>
    <property type="match status" value="1"/>
</dbReference>
<feature type="domain" description="2Fe-2S ferredoxin-type" evidence="2">
    <location>
        <begin position="11"/>
        <end position="103"/>
    </location>
</feature>
<dbReference type="Pfam" id="PF00970">
    <property type="entry name" value="FAD_binding_6"/>
    <property type="match status" value="1"/>
</dbReference>
<dbReference type="PRINTS" id="PR00371">
    <property type="entry name" value="FPNCR"/>
</dbReference>
<dbReference type="InterPro" id="IPR012675">
    <property type="entry name" value="Beta-grasp_dom_sf"/>
</dbReference>